<evidence type="ECO:0000313" key="2">
    <source>
        <dbReference type="Proteomes" id="UP000599391"/>
    </source>
</evidence>
<dbReference type="Proteomes" id="UP000599391">
    <property type="component" value="Unassembled WGS sequence"/>
</dbReference>
<reference evidence="1 2" key="1">
    <citation type="journal article" date="2021" name="Int. J. Syst. Evol. Microbiol.">
        <title>Amazonocrinis nigriterrae gen. nov., sp. nov., Atlanticothrix silvestris gen. nov., sp. nov. and Dendronalium phyllosphericum gen. nov., sp. nov., nostocacean cyanobacteria from Brazilian environments.</title>
        <authorList>
            <person name="Alvarenga D.O."/>
            <person name="Andreote A.P.D."/>
            <person name="Branco L.H.Z."/>
            <person name="Delbaje E."/>
            <person name="Cruz R.B."/>
            <person name="Varani A.M."/>
            <person name="Fiore M.F."/>
        </authorList>
    </citation>
    <scope>NUCLEOTIDE SEQUENCE [LARGE SCALE GENOMIC DNA]</scope>
    <source>
        <strain evidence="1 2">CENA357</strain>
    </source>
</reference>
<keyword evidence="2" id="KW-1185">Reference proteome</keyword>
<accession>A0A8J7KYK2</accession>
<gene>
    <name evidence="1" type="ORF">I8751_01570</name>
</gene>
<protein>
    <submittedName>
        <fullName evidence="1">Uncharacterized protein</fullName>
    </submittedName>
</protein>
<evidence type="ECO:0000313" key="1">
    <source>
        <dbReference type="EMBL" id="MBH8551096.1"/>
    </source>
</evidence>
<sequence>MIQKIDWEVDHLQYGWASSNNGLTNLKSVPESTTLWSSLTAGAMGLSWRSQRQRKLASKIPSVHCHFITTN</sequence>
<dbReference type="RefSeq" id="WP_214437412.1">
    <property type="nucleotide sequence ID" value="NZ_JAECZB010000002.1"/>
</dbReference>
<organism evidence="1 2">
    <name type="scientific">Atlanticothrix silvestris CENA357</name>
    <dbReference type="NCBI Taxonomy" id="1725252"/>
    <lineage>
        <taxon>Bacteria</taxon>
        <taxon>Bacillati</taxon>
        <taxon>Cyanobacteriota</taxon>
        <taxon>Cyanophyceae</taxon>
        <taxon>Nostocales</taxon>
        <taxon>Nodulariaceae</taxon>
        <taxon>Atlanticothrix</taxon>
        <taxon>Atlanticothrix silvestris</taxon>
    </lineage>
</organism>
<proteinExistence type="predicted"/>
<name>A0A8J7KYK2_9CYAN</name>
<dbReference type="EMBL" id="JAECZB010000002">
    <property type="protein sequence ID" value="MBH8551096.1"/>
    <property type="molecule type" value="Genomic_DNA"/>
</dbReference>
<comment type="caution">
    <text evidence="1">The sequence shown here is derived from an EMBL/GenBank/DDBJ whole genome shotgun (WGS) entry which is preliminary data.</text>
</comment>
<dbReference type="AlphaFoldDB" id="A0A8J7KYK2"/>